<feature type="compositionally biased region" description="Polar residues" evidence="9">
    <location>
        <begin position="178"/>
        <end position="195"/>
    </location>
</feature>
<sequence length="218" mass="24280">MLAIDRRTPLLLAIAAATAMLALTGWQGYQFWQNETQRTLPQPTREASTGADQARTVPDVQLSDLEVFGSATATPQNEDTNTENLPETNLRLSLRGVLAADGDFPGSALIEDDKGKTEAFLVGDELPGNARLRTVFANRVIIERSGKLENLYFPETEDRSGVDFASNDEPAYEAPPQQEVQVQRARPQTSASSADQQQRREEIRQRLEQLRQRLQNNN</sequence>
<keyword evidence="7" id="KW-1133">Transmembrane helix</keyword>
<dbReference type="RefSeq" id="WP_014421650.1">
    <property type="nucleotide sequence ID" value="NZ_CALIOX010000011.1"/>
</dbReference>
<organism evidence="12 13">
    <name type="scientific">Marinobacter nauticus</name>
    <name type="common">Marinobacter hydrocarbonoclasticus</name>
    <name type="synonym">Marinobacter aquaeolei</name>
    <dbReference type="NCBI Taxonomy" id="2743"/>
    <lineage>
        <taxon>Bacteria</taxon>
        <taxon>Pseudomonadati</taxon>
        <taxon>Pseudomonadota</taxon>
        <taxon>Gammaproteobacteria</taxon>
        <taxon>Pseudomonadales</taxon>
        <taxon>Marinobacteraceae</taxon>
        <taxon>Marinobacter</taxon>
    </lineage>
</organism>
<dbReference type="AlphaFoldDB" id="A0A368V1F8"/>
<evidence type="ECO:0000256" key="6">
    <source>
        <dbReference type="ARBA" id="ARBA00022927"/>
    </source>
</evidence>
<protein>
    <submittedName>
        <fullName evidence="12">General secretion pathway protein C</fullName>
    </submittedName>
</protein>
<feature type="domain" description="Type II secretion system protein GspC N-terminal" evidence="10">
    <location>
        <begin position="11"/>
        <end position="153"/>
    </location>
</feature>
<reference evidence="12 13" key="1">
    <citation type="submission" date="2018-07" db="EMBL/GenBank/DDBJ databases">
        <title>Freshwater and sediment microbial communities from various areas in North America, analyzing microbe dynamics in response to fracking.</title>
        <authorList>
            <person name="Lamendella R."/>
        </authorList>
    </citation>
    <scope>NUCLEOTIDE SEQUENCE [LARGE SCALE GENOMIC DNA]</scope>
    <source>
        <strain evidence="12 13">114E</strain>
        <strain evidence="11 14">114E_o</strain>
    </source>
</reference>
<proteinExistence type="predicted"/>
<dbReference type="Proteomes" id="UP000253065">
    <property type="component" value="Unassembled WGS sequence"/>
</dbReference>
<dbReference type="InterPro" id="IPR024961">
    <property type="entry name" value="T2SS_GspC_N"/>
</dbReference>
<dbReference type="GO" id="GO:0015031">
    <property type="term" value="P:protein transport"/>
    <property type="evidence" value="ECO:0007669"/>
    <property type="project" value="UniProtKB-KW"/>
</dbReference>
<evidence type="ECO:0000259" key="10">
    <source>
        <dbReference type="Pfam" id="PF11356"/>
    </source>
</evidence>
<dbReference type="Proteomes" id="UP000252795">
    <property type="component" value="Unassembled WGS sequence"/>
</dbReference>
<keyword evidence="4" id="KW-0997">Cell inner membrane</keyword>
<keyword evidence="14" id="KW-1185">Reference proteome</keyword>
<evidence type="ECO:0000313" key="14">
    <source>
        <dbReference type="Proteomes" id="UP000253065"/>
    </source>
</evidence>
<dbReference type="Pfam" id="PF11356">
    <property type="entry name" value="T2SSC"/>
    <property type="match status" value="1"/>
</dbReference>
<evidence type="ECO:0000256" key="5">
    <source>
        <dbReference type="ARBA" id="ARBA00022692"/>
    </source>
</evidence>
<dbReference type="EMBL" id="QNSA01000005">
    <property type="protein sequence ID" value="RBP74167.1"/>
    <property type="molecule type" value="Genomic_DNA"/>
</dbReference>
<keyword evidence="3" id="KW-1003">Cell membrane</keyword>
<dbReference type="GO" id="GO:0005886">
    <property type="term" value="C:plasma membrane"/>
    <property type="evidence" value="ECO:0007669"/>
    <property type="project" value="UniProtKB-SubCell"/>
</dbReference>
<keyword evidence="6" id="KW-0653">Protein transport</keyword>
<evidence type="ECO:0000256" key="7">
    <source>
        <dbReference type="ARBA" id="ARBA00022989"/>
    </source>
</evidence>
<evidence type="ECO:0000313" key="12">
    <source>
        <dbReference type="EMBL" id="RCW34916.1"/>
    </source>
</evidence>
<keyword evidence="5" id="KW-0812">Transmembrane</keyword>
<evidence type="ECO:0000256" key="3">
    <source>
        <dbReference type="ARBA" id="ARBA00022475"/>
    </source>
</evidence>
<evidence type="ECO:0000256" key="2">
    <source>
        <dbReference type="ARBA" id="ARBA00022448"/>
    </source>
</evidence>
<comment type="caution">
    <text evidence="12">The sequence shown here is derived from an EMBL/GenBank/DDBJ whole genome shotgun (WGS) entry which is preliminary data.</text>
</comment>
<keyword evidence="2" id="KW-0813">Transport</keyword>
<name>A0A368V1F8_MARNT</name>
<dbReference type="GeneID" id="31821453"/>
<evidence type="ECO:0000313" key="13">
    <source>
        <dbReference type="Proteomes" id="UP000252795"/>
    </source>
</evidence>
<dbReference type="Gene3D" id="2.30.30.830">
    <property type="match status" value="1"/>
</dbReference>
<gene>
    <name evidence="12" type="ORF">DET51_105296</name>
    <name evidence="11" type="ORF">DET64_105297</name>
</gene>
<evidence type="ECO:0000313" key="11">
    <source>
        <dbReference type="EMBL" id="RBP74167.1"/>
    </source>
</evidence>
<evidence type="ECO:0000256" key="1">
    <source>
        <dbReference type="ARBA" id="ARBA00004533"/>
    </source>
</evidence>
<dbReference type="EMBL" id="QPJB01000005">
    <property type="protein sequence ID" value="RCW34916.1"/>
    <property type="molecule type" value="Genomic_DNA"/>
</dbReference>
<feature type="region of interest" description="Disordered" evidence="9">
    <location>
        <begin position="159"/>
        <end position="204"/>
    </location>
</feature>
<keyword evidence="8" id="KW-0472">Membrane</keyword>
<comment type="subcellular location">
    <subcellularLocation>
        <location evidence="1">Cell inner membrane</location>
    </subcellularLocation>
</comment>
<accession>A0A368V1F8</accession>
<evidence type="ECO:0000256" key="4">
    <source>
        <dbReference type="ARBA" id="ARBA00022519"/>
    </source>
</evidence>
<evidence type="ECO:0000256" key="9">
    <source>
        <dbReference type="SAM" id="MobiDB-lite"/>
    </source>
</evidence>
<evidence type="ECO:0000256" key="8">
    <source>
        <dbReference type="ARBA" id="ARBA00023136"/>
    </source>
</evidence>